<dbReference type="OMA" id="CKIFAFA"/>
<evidence type="ECO:0000313" key="2">
    <source>
        <dbReference type="Proteomes" id="UP000002009"/>
    </source>
</evidence>
<dbReference type="EMBL" id="CP001576">
    <property type="protein sequence ID" value="ACO69873.1"/>
    <property type="molecule type" value="Genomic_DNA"/>
</dbReference>
<dbReference type="InParanoid" id="C1FHT0"/>
<sequence length="193" mass="20753">MSATVARATATAATLRGSRTTHASSGSRAARVVVRAGKSQKEELAEMRAAVQLANMNPSQENVISAILDLAKQEFGLAGVKFNEVMDKVGECYAFTPCQYVSGKGTALETVNPAGTNSGSLKTYYFAHLHGLDEASTLRLFCEHYKDVIDTPDGDSHANIRAFMLNGWEGIDFEGGECLKLRDGTETDEANQI</sequence>
<dbReference type="Proteomes" id="UP000002009">
    <property type="component" value="Chromosome 10"/>
</dbReference>
<dbReference type="InterPro" id="IPR014984">
    <property type="entry name" value="HopJ"/>
</dbReference>
<dbReference type="Pfam" id="PF08888">
    <property type="entry name" value="HopJ"/>
    <property type="match status" value="1"/>
</dbReference>
<dbReference type="OrthoDB" id="10267503at2759"/>
<dbReference type="Gene3D" id="3.20.160.10">
    <property type="entry name" value="vpa0580 domain like"/>
    <property type="match status" value="1"/>
</dbReference>
<evidence type="ECO:0008006" key="3">
    <source>
        <dbReference type="Google" id="ProtNLM"/>
    </source>
</evidence>
<keyword evidence="2" id="KW-1185">Reference proteome</keyword>
<dbReference type="AlphaFoldDB" id="C1FHT0"/>
<dbReference type="InterPro" id="IPR038604">
    <property type="entry name" value="HopJ_sf"/>
</dbReference>
<proteinExistence type="predicted"/>
<evidence type="ECO:0000313" key="1">
    <source>
        <dbReference type="EMBL" id="ACO69873.1"/>
    </source>
</evidence>
<gene>
    <name evidence="1" type="ORF">MICPUN_62187</name>
</gene>
<organism evidence="1 2">
    <name type="scientific">Micromonas commoda (strain RCC299 / NOUM17 / CCMP2709)</name>
    <name type="common">Picoplanktonic green alga</name>
    <dbReference type="NCBI Taxonomy" id="296587"/>
    <lineage>
        <taxon>Eukaryota</taxon>
        <taxon>Viridiplantae</taxon>
        <taxon>Chlorophyta</taxon>
        <taxon>Mamiellophyceae</taxon>
        <taxon>Mamiellales</taxon>
        <taxon>Mamiellaceae</taxon>
        <taxon>Micromonas</taxon>
    </lineage>
</organism>
<dbReference type="RefSeq" id="XP_002508615.1">
    <property type="nucleotide sequence ID" value="XM_002508569.1"/>
</dbReference>
<dbReference type="GeneID" id="8247173"/>
<name>C1FHT0_MICCC</name>
<dbReference type="eggNOG" id="ENOG502S8T7">
    <property type="taxonomic scope" value="Eukaryota"/>
</dbReference>
<reference evidence="1 2" key="1">
    <citation type="journal article" date="2009" name="Science">
        <title>Green evolution and dynamic adaptations revealed by genomes of the marine picoeukaryotes Micromonas.</title>
        <authorList>
            <person name="Worden A.Z."/>
            <person name="Lee J.H."/>
            <person name="Mock T."/>
            <person name="Rouze P."/>
            <person name="Simmons M.P."/>
            <person name="Aerts A.L."/>
            <person name="Allen A.E."/>
            <person name="Cuvelier M.L."/>
            <person name="Derelle E."/>
            <person name="Everett M.V."/>
            <person name="Foulon E."/>
            <person name="Grimwood J."/>
            <person name="Gundlach H."/>
            <person name="Henrissat B."/>
            <person name="Napoli C."/>
            <person name="McDonald S.M."/>
            <person name="Parker M.S."/>
            <person name="Rombauts S."/>
            <person name="Salamov A."/>
            <person name="Von Dassow P."/>
            <person name="Badger J.H."/>
            <person name="Coutinho P.M."/>
            <person name="Demir E."/>
            <person name="Dubchak I."/>
            <person name="Gentemann C."/>
            <person name="Eikrem W."/>
            <person name="Gready J.E."/>
            <person name="John U."/>
            <person name="Lanier W."/>
            <person name="Lindquist E.A."/>
            <person name="Lucas S."/>
            <person name="Mayer K.F."/>
            <person name="Moreau H."/>
            <person name="Not F."/>
            <person name="Otillar R."/>
            <person name="Panaud O."/>
            <person name="Pangilinan J."/>
            <person name="Paulsen I."/>
            <person name="Piegu B."/>
            <person name="Poliakov A."/>
            <person name="Robbens S."/>
            <person name="Schmutz J."/>
            <person name="Toulza E."/>
            <person name="Wyss T."/>
            <person name="Zelensky A."/>
            <person name="Zhou K."/>
            <person name="Armbrust E.V."/>
            <person name="Bhattacharya D."/>
            <person name="Goodenough U.W."/>
            <person name="Van de Peer Y."/>
            <person name="Grigoriev I.V."/>
        </authorList>
    </citation>
    <scope>NUCLEOTIDE SEQUENCE [LARGE SCALE GENOMIC DNA]</scope>
    <source>
        <strain evidence="2">RCC299 / NOUM17</strain>
    </source>
</reference>
<accession>C1FHT0</accession>
<dbReference type="KEGG" id="mis:MICPUN_62187"/>
<protein>
    <recommendedName>
        <fullName evidence="3">HopJ type III effector protein</fullName>
    </recommendedName>
</protein>